<feature type="non-terminal residue" evidence="1">
    <location>
        <position position="86"/>
    </location>
</feature>
<evidence type="ECO:0000313" key="1">
    <source>
        <dbReference type="EMBL" id="EFZ11500.1"/>
    </source>
</evidence>
<proteinExistence type="predicted"/>
<accession>E9J6Q3</accession>
<gene>
    <name evidence="1" type="ORF">SINV_08274</name>
</gene>
<dbReference type="HOGENOM" id="CLU_2504357_0_0_1"/>
<organism>
    <name type="scientific">Solenopsis invicta</name>
    <name type="common">Red imported fire ant</name>
    <name type="synonym">Solenopsis wagneri</name>
    <dbReference type="NCBI Taxonomy" id="13686"/>
    <lineage>
        <taxon>Eukaryota</taxon>
        <taxon>Metazoa</taxon>
        <taxon>Ecdysozoa</taxon>
        <taxon>Arthropoda</taxon>
        <taxon>Hexapoda</taxon>
        <taxon>Insecta</taxon>
        <taxon>Pterygota</taxon>
        <taxon>Neoptera</taxon>
        <taxon>Endopterygota</taxon>
        <taxon>Hymenoptera</taxon>
        <taxon>Apocrita</taxon>
        <taxon>Aculeata</taxon>
        <taxon>Formicoidea</taxon>
        <taxon>Formicidae</taxon>
        <taxon>Myrmicinae</taxon>
        <taxon>Solenopsis</taxon>
    </lineage>
</organism>
<reference evidence="1" key="1">
    <citation type="journal article" date="2011" name="Proc. Natl. Acad. Sci. U.S.A.">
        <title>The genome of the fire ant Solenopsis invicta.</title>
        <authorList>
            <person name="Wurm Y."/>
            <person name="Wang J."/>
            <person name="Riba-Grognuz O."/>
            <person name="Corona M."/>
            <person name="Nygaard S."/>
            <person name="Hunt B.G."/>
            <person name="Ingram K.K."/>
            <person name="Falquet L."/>
            <person name="Nipitwattanaphon M."/>
            <person name="Gotzek D."/>
            <person name="Dijkstra M.B."/>
            <person name="Oettler J."/>
            <person name="Comtesse F."/>
            <person name="Shih C.J."/>
            <person name="Wu W.J."/>
            <person name="Yang C.C."/>
            <person name="Thomas J."/>
            <person name="Beaudoing E."/>
            <person name="Pradervand S."/>
            <person name="Flegel V."/>
            <person name="Cook E.D."/>
            <person name="Fabbretti R."/>
            <person name="Stockinger H."/>
            <person name="Long L."/>
            <person name="Farmerie W.G."/>
            <person name="Oakey J."/>
            <person name="Boomsma J.J."/>
            <person name="Pamilo P."/>
            <person name="Yi S.V."/>
            <person name="Heinze J."/>
            <person name="Goodisman M.A."/>
            <person name="Farinelli L."/>
            <person name="Harshman K."/>
            <person name="Hulo N."/>
            <person name="Cerutti L."/>
            <person name="Xenarios I."/>
            <person name="Shoemaker D."/>
            <person name="Keller L."/>
        </authorList>
    </citation>
    <scope>NUCLEOTIDE SEQUENCE [LARGE SCALE GENOMIC DNA]</scope>
</reference>
<dbReference type="AlphaFoldDB" id="E9J6Q3"/>
<name>E9J6Q3_SOLIN</name>
<protein>
    <submittedName>
        <fullName evidence="1">Uncharacterized protein</fullName>
    </submittedName>
</protein>
<dbReference type="EMBL" id="GL768320">
    <property type="protein sequence ID" value="EFZ11500.1"/>
    <property type="molecule type" value="Genomic_DNA"/>
</dbReference>
<sequence>MEIKLVLNHFITNKEYDLSVEILNSRLHLFQYGLPEVKNKPSANFILVSLRNLQDHKLKQTAVQTWCLMRVLPFIVSDKIYEDDEY</sequence>